<keyword evidence="5" id="KW-0393">Immunoglobulin domain</keyword>
<dbReference type="PANTHER" id="PTHR11640:SF31">
    <property type="entry name" value="IRREGULAR CHIASM C-ROUGHEST PROTEIN-RELATED"/>
    <property type="match status" value="1"/>
</dbReference>
<gene>
    <name evidence="7" type="ORF">AM593_08227</name>
</gene>
<dbReference type="InterPro" id="IPR036179">
    <property type="entry name" value="Ig-like_dom_sf"/>
</dbReference>
<dbReference type="EMBL" id="KV582054">
    <property type="protein sequence ID" value="OPL33651.1"/>
    <property type="molecule type" value="Genomic_DNA"/>
</dbReference>
<dbReference type="InterPro" id="IPR007110">
    <property type="entry name" value="Ig-like_dom"/>
</dbReference>
<organism evidence="7 8">
    <name type="scientific">Mytilus galloprovincialis</name>
    <name type="common">Mediterranean mussel</name>
    <dbReference type="NCBI Taxonomy" id="29158"/>
    <lineage>
        <taxon>Eukaryota</taxon>
        <taxon>Metazoa</taxon>
        <taxon>Spiralia</taxon>
        <taxon>Lophotrochozoa</taxon>
        <taxon>Mollusca</taxon>
        <taxon>Bivalvia</taxon>
        <taxon>Autobranchia</taxon>
        <taxon>Pteriomorphia</taxon>
        <taxon>Mytilida</taxon>
        <taxon>Mytiloidea</taxon>
        <taxon>Mytilidae</taxon>
        <taxon>Mytilinae</taxon>
        <taxon>Mytilus</taxon>
    </lineage>
</organism>
<evidence type="ECO:0000256" key="1">
    <source>
        <dbReference type="ARBA" id="ARBA00004479"/>
    </source>
</evidence>
<protein>
    <recommendedName>
        <fullName evidence="6">Ig-like domain-containing protein</fullName>
    </recommendedName>
</protein>
<dbReference type="GO" id="GO:0005911">
    <property type="term" value="C:cell-cell junction"/>
    <property type="evidence" value="ECO:0007669"/>
    <property type="project" value="TreeGrafter"/>
</dbReference>
<dbReference type="GO" id="GO:0005886">
    <property type="term" value="C:plasma membrane"/>
    <property type="evidence" value="ECO:0007669"/>
    <property type="project" value="TreeGrafter"/>
</dbReference>
<dbReference type="SUPFAM" id="SSF48726">
    <property type="entry name" value="Immunoglobulin"/>
    <property type="match status" value="2"/>
</dbReference>
<dbReference type="Gene3D" id="2.60.40.10">
    <property type="entry name" value="Immunoglobulins"/>
    <property type="match status" value="1"/>
</dbReference>
<dbReference type="Proteomes" id="UP000266721">
    <property type="component" value="Unassembled WGS sequence"/>
</dbReference>
<reference evidence="7 8" key="1">
    <citation type="journal article" date="2016" name="PLoS ONE">
        <title>A First Insight into the Genome of the Filter-Feeder Mussel Mytilus galloprovincialis.</title>
        <authorList>
            <person name="Murgarella M."/>
            <person name="Puiu D."/>
            <person name="Novoa B."/>
            <person name="Figueras A."/>
            <person name="Posada D."/>
            <person name="Canchaya C."/>
        </authorList>
    </citation>
    <scope>NUCLEOTIDE SEQUENCE [LARGE SCALE GENOMIC DNA]</scope>
    <source>
        <tissue evidence="7">Muscle</tissue>
    </source>
</reference>
<evidence type="ECO:0000256" key="4">
    <source>
        <dbReference type="ARBA" id="ARBA00023180"/>
    </source>
</evidence>
<accession>A0A3L5TUP6</accession>
<keyword evidence="2" id="KW-0472">Membrane</keyword>
<dbReference type="PANTHER" id="PTHR11640">
    <property type="entry name" value="NEPHRIN"/>
    <property type="match status" value="1"/>
</dbReference>
<feature type="domain" description="Ig-like" evidence="6">
    <location>
        <begin position="16"/>
        <end position="104"/>
    </location>
</feature>
<comment type="caution">
    <text evidence="7">The sequence shown here is derived from an EMBL/GenBank/DDBJ whole genome shotgun (WGS) entry which is preliminary data.</text>
</comment>
<feature type="domain" description="Ig-like" evidence="6">
    <location>
        <begin position="168"/>
        <end position="254"/>
    </location>
</feature>
<dbReference type="InterPro" id="IPR051275">
    <property type="entry name" value="Cell_adhesion_signaling"/>
</dbReference>
<dbReference type="InterPro" id="IPR003599">
    <property type="entry name" value="Ig_sub"/>
</dbReference>
<evidence type="ECO:0000256" key="5">
    <source>
        <dbReference type="ARBA" id="ARBA00023319"/>
    </source>
</evidence>
<comment type="subcellular location">
    <subcellularLocation>
        <location evidence="1">Membrane</location>
        <topology evidence="1">Single-pass type I membrane protein</topology>
    </subcellularLocation>
</comment>
<keyword evidence="8" id="KW-1185">Reference proteome</keyword>
<sequence length="365" mass="41232">MTSNSKESINGLLVPPYVWISPIQNPVILEEGEDLTIYCNYSSKTNITDLKWKRLLTTKSQPITTQSSPKQVFKNSQRDIAGRYACTVSNIAGSGSDNVTIQITLAVFDHLFGVLIAHQFCTCSALDSIDLRFIDESYIDDTPLWYIKIYYILVPRTIECPSDTFDPPTITVTFVEQKSHRELHCKPFGIPAIYTFKQWEHRTEYLELIRRLPNNGSNVLNLQSITGETERHHDRGIYVCQASNNVSMNGSTYTSGKPYFVTSNNKTQYGLLGNMSCLTVEIVSFPELTNLSINPDVMQDSNVNYTVEDVKVLDTVYNKKVLVNGSRLTIPVNVKTRKYFRKYTVKVSNQNGSSSLNVTLRSASK</sequence>
<keyword evidence="4" id="KW-0325">Glycoprotein</keyword>
<evidence type="ECO:0000313" key="8">
    <source>
        <dbReference type="Proteomes" id="UP000266721"/>
    </source>
</evidence>
<evidence type="ECO:0000313" key="7">
    <source>
        <dbReference type="EMBL" id="OPL33651.1"/>
    </source>
</evidence>
<dbReference type="PROSITE" id="PS50835">
    <property type="entry name" value="IG_LIKE"/>
    <property type="match status" value="2"/>
</dbReference>
<dbReference type="InterPro" id="IPR013783">
    <property type="entry name" value="Ig-like_fold"/>
</dbReference>
<name>A0A3L5TUP6_MYTGA</name>
<evidence type="ECO:0000256" key="3">
    <source>
        <dbReference type="ARBA" id="ARBA00023157"/>
    </source>
</evidence>
<evidence type="ECO:0000256" key="2">
    <source>
        <dbReference type="ARBA" id="ARBA00023136"/>
    </source>
</evidence>
<keyword evidence="3" id="KW-1015">Disulfide bond</keyword>
<dbReference type="GO" id="GO:0050839">
    <property type="term" value="F:cell adhesion molecule binding"/>
    <property type="evidence" value="ECO:0007669"/>
    <property type="project" value="TreeGrafter"/>
</dbReference>
<proteinExistence type="predicted"/>
<evidence type="ECO:0000259" key="6">
    <source>
        <dbReference type="PROSITE" id="PS50835"/>
    </source>
</evidence>
<dbReference type="AlphaFoldDB" id="A0A3L5TUP6"/>
<feature type="non-terminal residue" evidence="7">
    <location>
        <position position="1"/>
    </location>
</feature>
<dbReference type="SMART" id="SM00409">
    <property type="entry name" value="IG"/>
    <property type="match status" value="1"/>
</dbReference>
<dbReference type="GO" id="GO:0098609">
    <property type="term" value="P:cell-cell adhesion"/>
    <property type="evidence" value="ECO:0007669"/>
    <property type="project" value="TreeGrafter"/>
</dbReference>